<feature type="transmembrane region" description="Helical" evidence="1">
    <location>
        <begin position="35"/>
        <end position="55"/>
    </location>
</feature>
<protein>
    <submittedName>
        <fullName evidence="2">Uncharacterized protein</fullName>
    </submittedName>
</protein>
<keyword evidence="1" id="KW-0812">Transmembrane</keyword>
<dbReference type="EMBL" id="JAVNWW010000001">
    <property type="protein sequence ID" value="MDU0808198.1"/>
    <property type="molecule type" value="Genomic_DNA"/>
</dbReference>
<keyword evidence="3" id="KW-1185">Reference proteome</keyword>
<comment type="caution">
    <text evidence="2">The sequence shown here is derived from an EMBL/GenBank/DDBJ whole genome shotgun (WGS) entry which is preliminary data.</text>
</comment>
<accession>A0ABU3TQR3</accession>
<name>A0ABU3TQR3_9BACT</name>
<keyword evidence="1" id="KW-1133">Transmembrane helix</keyword>
<evidence type="ECO:0000313" key="2">
    <source>
        <dbReference type="EMBL" id="MDU0808198.1"/>
    </source>
</evidence>
<evidence type="ECO:0000256" key="1">
    <source>
        <dbReference type="SAM" id="Phobius"/>
    </source>
</evidence>
<dbReference type="Proteomes" id="UP001249959">
    <property type="component" value="Unassembled WGS sequence"/>
</dbReference>
<reference evidence="2 3" key="1">
    <citation type="submission" date="2023-09" db="EMBL/GenBank/DDBJ databases">
        <title>Aquirufa genomes.</title>
        <authorList>
            <person name="Pitt A."/>
        </authorList>
    </citation>
    <scope>NUCLEOTIDE SEQUENCE [LARGE SCALE GENOMIC DNA]</scope>
    <source>
        <strain evidence="2 3">LEOWEIH-7C</strain>
    </source>
</reference>
<feature type="transmembrane region" description="Helical" evidence="1">
    <location>
        <begin position="6"/>
        <end position="23"/>
    </location>
</feature>
<organism evidence="2 3">
    <name type="scientific">Aquirufa regiilacus</name>
    <dbReference type="NCBI Taxonomy" id="3024868"/>
    <lineage>
        <taxon>Bacteria</taxon>
        <taxon>Pseudomonadati</taxon>
        <taxon>Bacteroidota</taxon>
        <taxon>Cytophagia</taxon>
        <taxon>Cytophagales</taxon>
        <taxon>Flectobacillaceae</taxon>
        <taxon>Aquirufa</taxon>
    </lineage>
</organism>
<dbReference type="RefSeq" id="WP_316070333.1">
    <property type="nucleotide sequence ID" value="NZ_JAVNWW010000001.1"/>
</dbReference>
<sequence>MIFTNYTLVLSGLFLVSIVLQYLRYRQIASQKLTLSGLLLIKIVIRFLIFTLLLVTSKSLLNQNYKGTQDVKHALFVIKTSNPPNFNLTEDDQINIITRVPANTYKSIEICLFNPSNSQFYQFVPPTSEKTFLHVITIERPLKHILQKSFNNSLQSLHPVNRIEVYEYSNNEWVLNKNNQDNFNLFEFLSEENSSLSPIVRQYLLILILSLLCLDIGIKYRILKI</sequence>
<evidence type="ECO:0000313" key="3">
    <source>
        <dbReference type="Proteomes" id="UP001249959"/>
    </source>
</evidence>
<proteinExistence type="predicted"/>
<keyword evidence="1" id="KW-0472">Membrane</keyword>
<gene>
    <name evidence="2" type="ORF">PQG45_04020</name>
</gene>